<dbReference type="AlphaFoldDB" id="A0A816EUC2"/>
<evidence type="ECO:0000256" key="1">
    <source>
        <dbReference type="SAM" id="MobiDB-lite"/>
    </source>
</evidence>
<sequence>MPNRVESSATWNSQSIASEQSNDQDSPVTCYVWLLRFVLCICLLLVIMPLALLLAPWWVWLQVLESKLPYLINGYYRIVTWPLTLSRNIRSYRQDDYFIEKLKC</sequence>
<dbReference type="Proteomes" id="UP000663828">
    <property type="component" value="Unassembled WGS sequence"/>
</dbReference>
<feature type="transmembrane region" description="Helical" evidence="2">
    <location>
        <begin position="33"/>
        <end position="60"/>
    </location>
</feature>
<reference evidence="3" key="1">
    <citation type="submission" date="2021-02" db="EMBL/GenBank/DDBJ databases">
        <authorList>
            <person name="Nowell W R."/>
        </authorList>
    </citation>
    <scope>NUCLEOTIDE SEQUENCE</scope>
</reference>
<dbReference type="EMBL" id="CAJNOR010010098">
    <property type="protein sequence ID" value="CAF1651080.1"/>
    <property type="molecule type" value="Genomic_DNA"/>
</dbReference>
<feature type="region of interest" description="Disordered" evidence="1">
    <location>
        <begin position="1"/>
        <end position="25"/>
    </location>
</feature>
<proteinExistence type="predicted"/>
<keyword evidence="2" id="KW-0812">Transmembrane</keyword>
<keyword evidence="2" id="KW-1133">Transmembrane helix</keyword>
<keyword evidence="2" id="KW-0472">Membrane</keyword>
<organism evidence="3 4">
    <name type="scientific">Adineta ricciae</name>
    <name type="common">Rotifer</name>
    <dbReference type="NCBI Taxonomy" id="249248"/>
    <lineage>
        <taxon>Eukaryota</taxon>
        <taxon>Metazoa</taxon>
        <taxon>Spiralia</taxon>
        <taxon>Gnathifera</taxon>
        <taxon>Rotifera</taxon>
        <taxon>Eurotatoria</taxon>
        <taxon>Bdelloidea</taxon>
        <taxon>Adinetida</taxon>
        <taxon>Adinetidae</taxon>
        <taxon>Adineta</taxon>
    </lineage>
</organism>
<evidence type="ECO:0000313" key="3">
    <source>
        <dbReference type="EMBL" id="CAF1651080.1"/>
    </source>
</evidence>
<evidence type="ECO:0000313" key="4">
    <source>
        <dbReference type="Proteomes" id="UP000663828"/>
    </source>
</evidence>
<accession>A0A816EUC2</accession>
<name>A0A816EUC2_ADIRI</name>
<gene>
    <name evidence="3" type="ORF">XAT740_LOCUS54988</name>
</gene>
<protein>
    <submittedName>
        <fullName evidence="3">Uncharacterized protein</fullName>
    </submittedName>
</protein>
<comment type="caution">
    <text evidence="3">The sequence shown here is derived from an EMBL/GenBank/DDBJ whole genome shotgun (WGS) entry which is preliminary data.</text>
</comment>
<keyword evidence="4" id="KW-1185">Reference proteome</keyword>
<evidence type="ECO:0000256" key="2">
    <source>
        <dbReference type="SAM" id="Phobius"/>
    </source>
</evidence>